<feature type="domain" description="YbaK/aminoacyl-tRNA synthetase-associated" evidence="1">
    <location>
        <begin position="25"/>
        <end position="141"/>
    </location>
</feature>
<evidence type="ECO:0000313" key="3">
    <source>
        <dbReference type="Proteomes" id="UP000281975"/>
    </source>
</evidence>
<accession>A0A420WT74</accession>
<dbReference type="AlphaFoldDB" id="A0A420WT74"/>
<dbReference type="GO" id="GO:0002161">
    <property type="term" value="F:aminoacyl-tRNA deacylase activity"/>
    <property type="evidence" value="ECO:0007669"/>
    <property type="project" value="InterPro"/>
</dbReference>
<evidence type="ECO:0000259" key="1">
    <source>
        <dbReference type="Pfam" id="PF04073"/>
    </source>
</evidence>
<dbReference type="Gene3D" id="3.90.960.10">
    <property type="entry name" value="YbaK/aminoacyl-tRNA synthetase-associated domain"/>
    <property type="match status" value="1"/>
</dbReference>
<dbReference type="Pfam" id="PF04073">
    <property type="entry name" value="tRNA_edit"/>
    <property type="match status" value="1"/>
</dbReference>
<reference evidence="2 3" key="1">
    <citation type="submission" date="2018-10" db="EMBL/GenBank/DDBJ databases">
        <title>Genomic Encyclopedia of Type Strains, Phase IV (KMG-IV): sequencing the most valuable type-strain genomes for metagenomic binning, comparative biology and taxonomic classification.</title>
        <authorList>
            <person name="Goeker M."/>
        </authorList>
    </citation>
    <scope>NUCLEOTIDE SEQUENCE [LARGE SCALE GENOMIC DNA]</scope>
    <source>
        <strain evidence="2 3">DSM 23229</strain>
    </source>
</reference>
<gene>
    <name evidence="2" type="ORF">C7446_2884</name>
</gene>
<dbReference type="InterPro" id="IPR007214">
    <property type="entry name" value="YbaK/aa-tRNA-synth-assoc-dom"/>
</dbReference>
<dbReference type="CDD" id="cd04333">
    <property type="entry name" value="ProX_deacylase"/>
    <property type="match status" value="1"/>
</dbReference>
<protein>
    <submittedName>
        <fullName evidence="2">Prolyl-tRNA editing enzyme YbaK/EbsC (Cys-tRNA(Pro) deacylase)</fullName>
    </submittedName>
</protein>
<dbReference type="OrthoDB" id="9798760at2"/>
<dbReference type="PANTHER" id="PTHR30411">
    <property type="entry name" value="CYTOPLASMIC PROTEIN"/>
    <property type="match status" value="1"/>
</dbReference>
<dbReference type="EMBL" id="RBIN01000009">
    <property type="protein sequence ID" value="RKQ96292.1"/>
    <property type="molecule type" value="Genomic_DNA"/>
</dbReference>
<dbReference type="RefSeq" id="WP_121173793.1">
    <property type="nucleotide sequence ID" value="NZ_RBIN01000009.1"/>
</dbReference>
<organism evidence="2 3">
    <name type="scientific">Kushneria sinocarnis</name>
    <dbReference type="NCBI Taxonomy" id="595502"/>
    <lineage>
        <taxon>Bacteria</taxon>
        <taxon>Pseudomonadati</taxon>
        <taxon>Pseudomonadota</taxon>
        <taxon>Gammaproteobacteria</taxon>
        <taxon>Oceanospirillales</taxon>
        <taxon>Halomonadaceae</taxon>
        <taxon>Kushneria</taxon>
    </lineage>
</organism>
<name>A0A420WT74_9GAMM</name>
<keyword evidence="3" id="KW-1185">Reference proteome</keyword>
<sequence length="157" mass="16156">MSLESARAFLARHAPELAIVELADSTATVELAAQAHGVEPARIAKSLCLRVGDTHVLVVACGTARLDNRKLKAAFGGKAKMLDAASVEALTGHPVGGVCPFGLATGLPVYCDESLRAFDEVLPAAGSINSAVRLAPAHLVELTGAQWVDVCQASSNA</sequence>
<evidence type="ECO:0000313" key="2">
    <source>
        <dbReference type="EMBL" id="RKQ96292.1"/>
    </source>
</evidence>
<dbReference type="PANTHER" id="PTHR30411:SF1">
    <property type="entry name" value="CYTOPLASMIC PROTEIN"/>
    <property type="match status" value="1"/>
</dbReference>
<dbReference type="Proteomes" id="UP000281975">
    <property type="component" value="Unassembled WGS sequence"/>
</dbReference>
<dbReference type="InterPro" id="IPR036754">
    <property type="entry name" value="YbaK/aa-tRNA-synt-asso_dom_sf"/>
</dbReference>
<dbReference type="SUPFAM" id="SSF55826">
    <property type="entry name" value="YbaK/ProRS associated domain"/>
    <property type="match status" value="1"/>
</dbReference>
<comment type="caution">
    <text evidence="2">The sequence shown here is derived from an EMBL/GenBank/DDBJ whole genome shotgun (WGS) entry which is preliminary data.</text>
</comment>
<proteinExistence type="predicted"/>